<dbReference type="AlphaFoldDB" id="A0A921L1M8"/>
<accession>A0A921L1M8</accession>
<organism evidence="1 2">
    <name type="scientific">Gallibacterium anatis</name>
    <dbReference type="NCBI Taxonomy" id="750"/>
    <lineage>
        <taxon>Bacteria</taxon>
        <taxon>Pseudomonadati</taxon>
        <taxon>Pseudomonadota</taxon>
        <taxon>Gammaproteobacteria</taxon>
        <taxon>Pasteurellales</taxon>
        <taxon>Pasteurellaceae</taxon>
        <taxon>Gallibacterium</taxon>
    </lineage>
</organism>
<name>A0A921L1M8_9PAST</name>
<comment type="caution">
    <text evidence="1">The sequence shown here is derived from an EMBL/GenBank/DDBJ whole genome shotgun (WGS) entry which is preliminary data.</text>
</comment>
<reference evidence="1" key="1">
    <citation type="journal article" date="2021" name="PeerJ">
        <title>Extensive microbial diversity within the chicken gut microbiome revealed by metagenomics and culture.</title>
        <authorList>
            <person name="Gilroy R."/>
            <person name="Ravi A."/>
            <person name="Getino M."/>
            <person name="Pursley I."/>
            <person name="Horton D.L."/>
            <person name="Alikhan N.F."/>
            <person name="Baker D."/>
            <person name="Gharbi K."/>
            <person name="Hall N."/>
            <person name="Watson M."/>
            <person name="Adriaenssens E.M."/>
            <person name="Foster-Nyarko E."/>
            <person name="Jarju S."/>
            <person name="Secka A."/>
            <person name="Antonio M."/>
            <person name="Oren A."/>
            <person name="Chaudhuri R.R."/>
            <person name="La Ragione R."/>
            <person name="Hildebrand F."/>
            <person name="Pallen M.J."/>
        </authorList>
    </citation>
    <scope>NUCLEOTIDE SEQUENCE</scope>
    <source>
        <strain evidence="1">ChiHjej11B10-15683</strain>
    </source>
</reference>
<evidence type="ECO:0000313" key="1">
    <source>
        <dbReference type="EMBL" id="HJF74151.1"/>
    </source>
</evidence>
<dbReference type="EMBL" id="DYVQ01000071">
    <property type="protein sequence ID" value="HJF74151.1"/>
    <property type="molecule type" value="Genomic_DNA"/>
</dbReference>
<protein>
    <submittedName>
        <fullName evidence="1">Uncharacterized protein</fullName>
    </submittedName>
</protein>
<gene>
    <name evidence="1" type="ORF">K8W15_08210</name>
</gene>
<dbReference type="Proteomes" id="UP000749334">
    <property type="component" value="Unassembled WGS sequence"/>
</dbReference>
<proteinExistence type="predicted"/>
<dbReference type="RefSeq" id="WP_021462026.1">
    <property type="nucleotide sequence ID" value="NZ_JBLODJ010000010.1"/>
</dbReference>
<evidence type="ECO:0000313" key="2">
    <source>
        <dbReference type="Proteomes" id="UP000749334"/>
    </source>
</evidence>
<reference evidence="1" key="2">
    <citation type="submission" date="2021-09" db="EMBL/GenBank/DDBJ databases">
        <authorList>
            <person name="Gilroy R."/>
        </authorList>
    </citation>
    <scope>NUCLEOTIDE SEQUENCE</scope>
    <source>
        <strain evidence="1">ChiHjej11B10-15683</strain>
    </source>
</reference>
<sequence length="228" mass="26955">MSFDFNLNGLSTAYNEAIQREDFTFAFEIKIQKGHFIFFMFFSDKDKESRDKLFLYLKNTNCMKQLKLYGSHRNGVFGIYFNEDLKQAIKDELGIVGGKSAFNLSDFFDKLNQEIPEHLSVQQKINVLRKYYPNLNLRNNLPNIVNEMEKIYWIGFMQLKSAKPRESTLRKLYIYTQCDAKQIDELLNILRTHNITLKWTSDKNKAKEADFATMIKDLNNYKHQPKLT</sequence>